<dbReference type="Pfam" id="PF13360">
    <property type="entry name" value="PQQ_2"/>
    <property type="match status" value="2"/>
</dbReference>
<comment type="caution">
    <text evidence="2">The sequence shown here is derived from an EMBL/GenBank/DDBJ whole genome shotgun (WGS) entry which is preliminary data.</text>
</comment>
<protein>
    <recommendedName>
        <fullName evidence="1">Pyrrolo-quinoline quinone repeat domain-containing protein</fullName>
    </recommendedName>
</protein>
<dbReference type="InterPro" id="IPR015943">
    <property type="entry name" value="WD40/YVTN_repeat-like_dom_sf"/>
</dbReference>
<feature type="non-terminal residue" evidence="2">
    <location>
        <position position="1"/>
    </location>
</feature>
<feature type="non-terminal residue" evidence="2">
    <location>
        <position position="370"/>
    </location>
</feature>
<dbReference type="SUPFAM" id="SSF50998">
    <property type="entry name" value="Quinoprotein alcohol dehydrogenase-like"/>
    <property type="match status" value="1"/>
</dbReference>
<dbReference type="PANTHER" id="PTHR34512:SF30">
    <property type="entry name" value="OUTER MEMBRANE PROTEIN ASSEMBLY FACTOR BAMB"/>
    <property type="match status" value="1"/>
</dbReference>
<dbReference type="PANTHER" id="PTHR34512">
    <property type="entry name" value="CELL SURFACE PROTEIN"/>
    <property type="match status" value="1"/>
</dbReference>
<evidence type="ECO:0000313" key="2">
    <source>
        <dbReference type="EMBL" id="KKK65280.1"/>
    </source>
</evidence>
<accession>A0A0F8XVH9</accession>
<dbReference type="AlphaFoldDB" id="A0A0F8XVH9"/>
<reference evidence="2" key="1">
    <citation type="journal article" date="2015" name="Nature">
        <title>Complex archaea that bridge the gap between prokaryotes and eukaryotes.</title>
        <authorList>
            <person name="Spang A."/>
            <person name="Saw J.H."/>
            <person name="Jorgensen S.L."/>
            <person name="Zaremba-Niedzwiedzka K."/>
            <person name="Martijn J."/>
            <person name="Lind A.E."/>
            <person name="van Eijk R."/>
            <person name="Schleper C."/>
            <person name="Guy L."/>
            <person name="Ettema T.J."/>
        </authorList>
    </citation>
    <scope>NUCLEOTIDE SEQUENCE</scope>
</reference>
<dbReference type="InterPro" id="IPR002372">
    <property type="entry name" value="PQQ_rpt_dom"/>
</dbReference>
<name>A0A0F8XVH9_9ZZZZ</name>
<dbReference type="EMBL" id="LAZR01060634">
    <property type="protein sequence ID" value="KKK65280.1"/>
    <property type="molecule type" value="Genomic_DNA"/>
</dbReference>
<sequence length="370" mass="39715">SKGTTALEPTDSSEPAIVWNAQNLQPGAASVVVDDGRLFLVNRAGVLTCAGAADGKILWTRSNAYEDVYTAEEVAEANKAKTFHDQKAAAEGQVVKLKRRLKKSPKNEKIKAMIAKLTAEAAALASKAEPYARMALPDTHPVNGHSTPTPVSDGKNVYVMYCLGTVACYDLAGNRKWITFVEKPKRGYGHSSSPVLIGDKLIVHILDAVALDTATGKEVWRAKSSCAWGTGIHVKVAETDLLFTPSGDAIDVADGKVVARRLSKLEFATPVREYDVVYYVQNGGKALKLPAAMGEKFAAKPLWRAKIDSNRYYGSPVIHEGLIYAVTRAGKLSVVDATDGKLVYEKKLGLGKGEFYASIAVAGANVYISN</sequence>
<dbReference type="SMART" id="SM00564">
    <property type="entry name" value="PQQ"/>
    <property type="match status" value="4"/>
</dbReference>
<feature type="domain" description="Pyrrolo-quinoline quinone repeat" evidence="1">
    <location>
        <begin position="209"/>
        <end position="353"/>
    </location>
</feature>
<organism evidence="2">
    <name type="scientific">marine sediment metagenome</name>
    <dbReference type="NCBI Taxonomy" id="412755"/>
    <lineage>
        <taxon>unclassified sequences</taxon>
        <taxon>metagenomes</taxon>
        <taxon>ecological metagenomes</taxon>
    </lineage>
</organism>
<dbReference type="InterPro" id="IPR018391">
    <property type="entry name" value="PQQ_b-propeller_rpt"/>
</dbReference>
<proteinExistence type="predicted"/>
<feature type="domain" description="Pyrrolo-quinoline quinone repeat" evidence="1">
    <location>
        <begin position="16"/>
        <end position="62"/>
    </location>
</feature>
<dbReference type="Gene3D" id="2.130.10.10">
    <property type="entry name" value="YVTN repeat-like/Quinoprotein amine dehydrogenase"/>
    <property type="match status" value="2"/>
</dbReference>
<evidence type="ECO:0000259" key="1">
    <source>
        <dbReference type="Pfam" id="PF13360"/>
    </source>
</evidence>
<gene>
    <name evidence="2" type="ORF">LCGC14_2975740</name>
</gene>
<dbReference type="InterPro" id="IPR011047">
    <property type="entry name" value="Quinoprotein_ADH-like_sf"/>
</dbReference>